<keyword evidence="1" id="KW-0805">Transcription regulation</keyword>
<dbReference type="EMBL" id="FXAM01000001">
    <property type="protein sequence ID" value="SMF93590.1"/>
    <property type="molecule type" value="Genomic_DNA"/>
</dbReference>
<dbReference type="PRINTS" id="PR00034">
    <property type="entry name" value="HTHCRP"/>
</dbReference>
<dbReference type="Gene3D" id="1.10.10.10">
    <property type="entry name" value="Winged helix-like DNA-binding domain superfamily/Winged helix DNA-binding domain"/>
    <property type="match status" value="1"/>
</dbReference>
<evidence type="ECO:0000256" key="2">
    <source>
        <dbReference type="ARBA" id="ARBA00023125"/>
    </source>
</evidence>
<dbReference type="RefSeq" id="WP_085210294.1">
    <property type="nucleotide sequence ID" value="NZ_FXAM01000001.1"/>
</dbReference>
<evidence type="ECO:0000313" key="6">
    <source>
        <dbReference type="EMBL" id="SMF93590.1"/>
    </source>
</evidence>
<dbReference type="PROSITE" id="PS00042">
    <property type="entry name" value="HTH_CRP_1"/>
    <property type="match status" value="1"/>
</dbReference>
<dbReference type="FunFam" id="1.10.10.10:FF:000006">
    <property type="entry name" value="cAMP-activated global transcriptional regulator CRP"/>
    <property type="match status" value="1"/>
</dbReference>
<dbReference type="AlphaFoldDB" id="A0A1Y6CTS6"/>
<keyword evidence="2" id="KW-0238">DNA-binding</keyword>
<dbReference type="InterPro" id="IPR018490">
    <property type="entry name" value="cNMP-bd_dom_sf"/>
</dbReference>
<organism evidence="6 7">
    <name type="scientific">Methylomagnum ishizawai</name>
    <dbReference type="NCBI Taxonomy" id="1760988"/>
    <lineage>
        <taxon>Bacteria</taxon>
        <taxon>Pseudomonadati</taxon>
        <taxon>Pseudomonadota</taxon>
        <taxon>Gammaproteobacteria</taxon>
        <taxon>Methylococcales</taxon>
        <taxon>Methylococcaceae</taxon>
        <taxon>Methylomagnum</taxon>
    </lineage>
</organism>
<evidence type="ECO:0000259" key="5">
    <source>
        <dbReference type="PROSITE" id="PS51063"/>
    </source>
</evidence>
<dbReference type="Proteomes" id="UP000192923">
    <property type="component" value="Unassembled WGS sequence"/>
</dbReference>
<keyword evidence="7" id="KW-1185">Reference proteome</keyword>
<reference evidence="6 7" key="1">
    <citation type="submission" date="2016-12" db="EMBL/GenBank/DDBJ databases">
        <authorList>
            <person name="Song W.-J."/>
            <person name="Kurnit D.M."/>
        </authorList>
    </citation>
    <scope>NUCLEOTIDE SEQUENCE [LARGE SCALE GENOMIC DNA]</scope>
    <source>
        <strain evidence="6 7">175</strain>
    </source>
</reference>
<dbReference type="InterPro" id="IPR018488">
    <property type="entry name" value="cNMP-bd_CS"/>
</dbReference>
<dbReference type="InterPro" id="IPR012318">
    <property type="entry name" value="HTH_CRP"/>
</dbReference>
<keyword evidence="6" id="KW-0675">Receptor</keyword>
<dbReference type="SUPFAM" id="SSF51206">
    <property type="entry name" value="cAMP-binding domain-like"/>
    <property type="match status" value="1"/>
</dbReference>
<name>A0A1Y6CTS6_9GAMM</name>
<dbReference type="Pfam" id="PF13545">
    <property type="entry name" value="HTH_Crp_2"/>
    <property type="match status" value="1"/>
</dbReference>
<keyword evidence="3" id="KW-0804">Transcription</keyword>
<dbReference type="InterPro" id="IPR014710">
    <property type="entry name" value="RmlC-like_jellyroll"/>
</dbReference>
<evidence type="ECO:0000256" key="3">
    <source>
        <dbReference type="ARBA" id="ARBA00023163"/>
    </source>
</evidence>
<dbReference type="PANTHER" id="PTHR24567:SF68">
    <property type="entry name" value="DNA-BINDING TRANSCRIPTIONAL DUAL REGULATOR CRP"/>
    <property type="match status" value="1"/>
</dbReference>
<dbReference type="PANTHER" id="PTHR24567">
    <property type="entry name" value="CRP FAMILY TRANSCRIPTIONAL REGULATORY PROTEIN"/>
    <property type="match status" value="1"/>
</dbReference>
<dbReference type="PROSITE" id="PS51063">
    <property type="entry name" value="HTH_CRP_2"/>
    <property type="match status" value="1"/>
</dbReference>
<dbReference type="InterPro" id="IPR050397">
    <property type="entry name" value="Env_Response_Regulators"/>
</dbReference>
<dbReference type="PROSITE" id="PS00888">
    <property type="entry name" value="CNMP_BINDING_1"/>
    <property type="match status" value="1"/>
</dbReference>
<dbReference type="OrthoDB" id="61906at2"/>
<dbReference type="SMART" id="SM00419">
    <property type="entry name" value="HTH_CRP"/>
    <property type="match status" value="1"/>
</dbReference>
<proteinExistence type="predicted"/>
<dbReference type="InterPro" id="IPR000595">
    <property type="entry name" value="cNMP-bd_dom"/>
</dbReference>
<feature type="domain" description="Cyclic nucleotide-binding" evidence="4">
    <location>
        <begin position="14"/>
        <end position="110"/>
    </location>
</feature>
<dbReference type="Pfam" id="PF00027">
    <property type="entry name" value="cNMP_binding"/>
    <property type="match status" value="1"/>
</dbReference>
<dbReference type="GO" id="GO:0003677">
    <property type="term" value="F:DNA binding"/>
    <property type="evidence" value="ECO:0007669"/>
    <property type="project" value="UniProtKB-KW"/>
</dbReference>
<dbReference type="InterPro" id="IPR018335">
    <property type="entry name" value="Tscrpt_reg_HTH_Crp-type_CS"/>
</dbReference>
<gene>
    <name evidence="6" type="ORF">SAMN02949497_0877</name>
</gene>
<dbReference type="InterPro" id="IPR036390">
    <property type="entry name" value="WH_DNA-bd_sf"/>
</dbReference>
<feature type="domain" description="HTH crp-type" evidence="5">
    <location>
        <begin position="146"/>
        <end position="218"/>
    </location>
</feature>
<accession>A0A1Y6CTS6</accession>
<evidence type="ECO:0000256" key="1">
    <source>
        <dbReference type="ARBA" id="ARBA00023015"/>
    </source>
</evidence>
<dbReference type="SMART" id="SM00100">
    <property type="entry name" value="cNMP"/>
    <property type="match status" value="1"/>
</dbReference>
<dbReference type="PROSITE" id="PS50042">
    <property type="entry name" value="CNMP_BINDING_3"/>
    <property type="match status" value="1"/>
</dbReference>
<evidence type="ECO:0000259" key="4">
    <source>
        <dbReference type="PROSITE" id="PS50042"/>
    </source>
</evidence>
<dbReference type="SUPFAM" id="SSF46785">
    <property type="entry name" value="Winged helix' DNA-binding domain"/>
    <property type="match status" value="1"/>
</dbReference>
<dbReference type="CDD" id="cd00038">
    <property type="entry name" value="CAP_ED"/>
    <property type="match status" value="1"/>
</dbReference>
<dbReference type="InterPro" id="IPR036388">
    <property type="entry name" value="WH-like_DNA-bd_sf"/>
</dbReference>
<dbReference type="STRING" id="1760988.SAMN02949497_0877"/>
<dbReference type="NCBIfam" id="NF008732">
    <property type="entry name" value="PRK11753.1"/>
    <property type="match status" value="1"/>
</dbReference>
<dbReference type="GO" id="GO:0003700">
    <property type="term" value="F:DNA-binding transcription factor activity"/>
    <property type="evidence" value="ECO:0007669"/>
    <property type="project" value="InterPro"/>
</dbReference>
<evidence type="ECO:0000313" key="7">
    <source>
        <dbReference type="Proteomes" id="UP000192923"/>
    </source>
</evidence>
<dbReference type="Gene3D" id="2.60.120.10">
    <property type="entry name" value="Jelly Rolls"/>
    <property type="match status" value="1"/>
</dbReference>
<sequence>MPIPSVSPPADEALQRLLQHCHRRRYPSKATIIKPGDAGDTLYYIVEGSCTVSMHNKETGEDIVLAYLNRGEFLGEIGVFMGSMVRDVTVRTREASQLAEIGYQRLHHLLTADLAEHAIAILSSLGRQVSTRLLDTSRKVRSLALLDVSGRIAHALIELSKQPDAMTHPDGMQIRVTRQELGRLVGCSREMAGRVLKNLEEQGLVTVKGKTIVVLGAR</sequence>
<dbReference type="GO" id="GO:0005829">
    <property type="term" value="C:cytosol"/>
    <property type="evidence" value="ECO:0007669"/>
    <property type="project" value="TreeGrafter"/>
</dbReference>
<protein>
    <submittedName>
        <fullName evidence="6">CRP/FNR family transcriptional regulator, cyclic AMP receptor protein</fullName>
    </submittedName>
</protein>